<dbReference type="InterPro" id="IPR046676">
    <property type="entry name" value="DUF6546"/>
</dbReference>
<reference evidence="2 3" key="1">
    <citation type="submission" date="2024-09" db="EMBL/GenBank/DDBJ databases">
        <title>Itraconazole resistance in Madurella fahalii resulting from another homologue of gene encoding cytochrome P450 14-alpha sterol demethylase (CYP51).</title>
        <authorList>
            <person name="Yoshioka I."/>
            <person name="Fahal A.H."/>
            <person name="Kaneko S."/>
            <person name="Yaguchi T."/>
        </authorList>
    </citation>
    <scope>NUCLEOTIDE SEQUENCE [LARGE SCALE GENOMIC DNA]</scope>
    <source>
        <strain evidence="2 3">IFM 68171</strain>
    </source>
</reference>
<accession>A0ABQ0GH76</accession>
<evidence type="ECO:0000313" key="2">
    <source>
        <dbReference type="EMBL" id="GAB1317024.1"/>
    </source>
</evidence>
<protein>
    <submittedName>
        <fullName evidence="2">Oxoglutarate iron-dependent oxygenase protein</fullName>
    </submittedName>
</protein>
<gene>
    <name evidence="2" type="ORF">MFIFM68171_07234</name>
</gene>
<dbReference type="GeneID" id="98177977"/>
<proteinExistence type="predicted"/>
<sequence length="497" mass="57126">MLGASTSGYFSWTSLPAEIRLMILEAITQQKHPGWASCASVCKEWQLFIEKQNFCQLKLQVPCLDDFESVVGRSKRRKRLIQHIWLDVELPEYSCHLCKRIESISWSDRNSSIISNGIWKLFRILSTWESGPELERRDLTLELNAHSPSDSKHWFKNCYFTSDNKDNEDAASNCSSWHDTQHGWVDGQQITAPPCSAVLRLFGSIDLHFKEDLPRVDIATGFVVRRQLRRWLQPSSLLLLLKKLPGLERMIYEPWRLWERDWRVLNDQHFLQLVQNHLPQSLKRVSVFEDFSESLARIFPTGQLMPWQPQVEFSRVVDPRIAAAFAARSVELQQLSVAYMVNAEDFFGHAACNSSWTWHHLTSLALTSQLLRDTTQSRKGIDDLLYVAGITARRMPKLQAFVLWNGMKGEACAFIYHRDGGRASITWRGTWDMQLSPRVVKAWQYVATEHHLCGALQIGKQRVHSVIESHGDAIHCLGLPCPIVAPASLWQIRREGG</sequence>
<keyword evidence="3" id="KW-1185">Reference proteome</keyword>
<comment type="caution">
    <text evidence="2">The sequence shown here is derived from an EMBL/GenBank/DDBJ whole genome shotgun (WGS) entry which is preliminary data.</text>
</comment>
<dbReference type="Proteomes" id="UP001628179">
    <property type="component" value="Unassembled WGS sequence"/>
</dbReference>
<evidence type="ECO:0000259" key="1">
    <source>
        <dbReference type="Pfam" id="PF20183"/>
    </source>
</evidence>
<evidence type="ECO:0000313" key="3">
    <source>
        <dbReference type="Proteomes" id="UP001628179"/>
    </source>
</evidence>
<feature type="domain" description="DUF6546" evidence="1">
    <location>
        <begin position="278"/>
        <end position="484"/>
    </location>
</feature>
<organism evidence="2 3">
    <name type="scientific">Madurella fahalii</name>
    <dbReference type="NCBI Taxonomy" id="1157608"/>
    <lineage>
        <taxon>Eukaryota</taxon>
        <taxon>Fungi</taxon>
        <taxon>Dikarya</taxon>
        <taxon>Ascomycota</taxon>
        <taxon>Pezizomycotina</taxon>
        <taxon>Sordariomycetes</taxon>
        <taxon>Sordariomycetidae</taxon>
        <taxon>Sordariales</taxon>
        <taxon>Sordariales incertae sedis</taxon>
        <taxon>Madurella</taxon>
    </lineage>
</organism>
<dbReference type="EMBL" id="BAAFSV010000004">
    <property type="protein sequence ID" value="GAB1317024.1"/>
    <property type="molecule type" value="Genomic_DNA"/>
</dbReference>
<dbReference type="RefSeq" id="XP_070918755.1">
    <property type="nucleotide sequence ID" value="XM_071062654.1"/>
</dbReference>
<dbReference type="Pfam" id="PF20183">
    <property type="entry name" value="DUF6546"/>
    <property type="match status" value="1"/>
</dbReference>
<name>A0ABQ0GH76_9PEZI</name>